<feature type="region of interest" description="Disordered" evidence="1">
    <location>
        <begin position="68"/>
        <end position="104"/>
    </location>
</feature>
<sequence>MSKLAEFRELEKHLAQQLASLEALKNDSGLQREIEFEQKLRDLLAEYGYSLRNVVALLDPHASSRLSKVGIASSEKGTRRPRQSKQYKNPHTGEVIETKGGNHRQLKEWKAEHGSEVVESWLKV</sequence>
<accession>H1ZWV9</accession>
<gene>
    <name evidence="3" type="ORF">PSA3335_A0041</name>
</gene>
<evidence type="ECO:0000256" key="1">
    <source>
        <dbReference type="SAM" id="MobiDB-lite"/>
    </source>
</evidence>
<organism evidence="3">
    <name type="scientific">Pseudomonas savastanoi pv. savastanoi</name>
    <dbReference type="NCBI Taxonomy" id="360920"/>
    <lineage>
        <taxon>Bacteria</taxon>
        <taxon>Pseudomonadati</taxon>
        <taxon>Pseudomonadota</taxon>
        <taxon>Gammaproteobacteria</taxon>
        <taxon>Pseudomonadales</taxon>
        <taxon>Pseudomonadaceae</taxon>
        <taxon>Pseudomonas</taxon>
    </lineage>
</organism>
<geneLocation type="plasmid" evidence="3">
    <name>pPsv48A</name>
</geneLocation>
<dbReference type="NCBIfam" id="NF041859">
    <property type="entry name" value="silencer_MvaTU"/>
    <property type="match status" value="1"/>
</dbReference>
<protein>
    <submittedName>
        <fullName evidence="3">MvaT-like transcriptional regulator</fullName>
    </submittedName>
</protein>
<reference evidence="3" key="1">
    <citation type="journal article" date="2011" name="PLoS ONE">
        <title>Sequence and role in virulence of the three plasmid complement of the model tumor-inducing bacterium Pseudomonas savastanoi pv. savastanoi NCPPB 3335.</title>
        <authorList>
            <person name="Bardaji L."/>
            <person name="Perez-Martinez I."/>
            <person name="Rodriguez-Moreno L."/>
            <person name="Rodriguez-Palenzuela P."/>
            <person name="Sundin G.W."/>
            <person name="Ramos C."/>
            <person name="Murillo J."/>
        </authorList>
    </citation>
    <scope>NUCLEOTIDE SEQUENCE [LARGE SCALE GENOMIC DNA]</scope>
    <source>
        <strain evidence="3">NCPPB 3335</strain>
        <plasmid evidence="3">pPsv48A</plasmid>
    </source>
</reference>
<reference evidence="3" key="2">
    <citation type="journal article" date="2017" name="Front. Microbiol.">
        <title>Plasmid Replicons from Pseudomonas Are Natural Chimeras of Functional, Exchangeable Modules.</title>
        <authorList>
            <person name="Bardaji L."/>
            <person name="Anorga M."/>
            <person name="Ruiz-Maso J.A."/>
            <person name="Del Solar G."/>
            <person name="Murillo J."/>
        </authorList>
    </citation>
    <scope>NUCLEOTIDE SEQUENCE [LARGE SCALE GENOMIC DNA]</scope>
    <source>
        <strain evidence="3">NCPPB 3335</strain>
        <plasmid evidence="3">pPsv48A</plasmid>
    </source>
</reference>
<dbReference type="Pfam" id="PF22055">
    <property type="entry name" value="MvaT_DBD"/>
    <property type="match status" value="1"/>
</dbReference>
<feature type="domain" description="MvaT DNA-binding" evidence="2">
    <location>
        <begin position="85"/>
        <end position="121"/>
    </location>
</feature>
<dbReference type="RefSeq" id="WP_002556055.1">
    <property type="nucleotide sequence ID" value="NC_019265.2"/>
</dbReference>
<keyword evidence="3" id="KW-0614">Plasmid</keyword>
<dbReference type="AlphaFoldDB" id="H1ZWV9"/>
<name>H1ZWV9_PSESS</name>
<evidence type="ECO:0000313" key="3">
    <source>
        <dbReference type="EMBL" id="CBZ39961.1"/>
    </source>
</evidence>
<dbReference type="CDD" id="cd16170">
    <property type="entry name" value="MvaT_DBD"/>
    <property type="match status" value="1"/>
</dbReference>
<evidence type="ECO:0000259" key="2">
    <source>
        <dbReference type="Pfam" id="PF22055"/>
    </source>
</evidence>
<dbReference type="EMBL" id="FR820585">
    <property type="protein sequence ID" value="CBZ39961.1"/>
    <property type="molecule type" value="Genomic_DNA"/>
</dbReference>
<proteinExistence type="predicted"/>
<dbReference type="InterPro" id="IPR035616">
    <property type="entry name" value="MvaT_DBD"/>
</dbReference>